<dbReference type="PROSITE" id="PS00010">
    <property type="entry name" value="ASX_HYDROXYL"/>
    <property type="match status" value="1"/>
</dbReference>
<evidence type="ECO:0000313" key="9">
    <source>
        <dbReference type="Proteomes" id="UP000472267"/>
    </source>
</evidence>
<evidence type="ECO:0000259" key="7">
    <source>
        <dbReference type="PROSITE" id="PS51364"/>
    </source>
</evidence>
<keyword evidence="2" id="KW-0677">Repeat</keyword>
<dbReference type="SUPFAM" id="SSF57196">
    <property type="entry name" value="EGF/Laminin"/>
    <property type="match status" value="1"/>
</dbReference>
<evidence type="ECO:0000256" key="2">
    <source>
        <dbReference type="ARBA" id="ARBA00022737"/>
    </source>
</evidence>
<comment type="caution">
    <text evidence="5">Lacks conserved residue(s) required for the propagation of feature annotation.</text>
</comment>
<organism evidence="8 9">
    <name type="scientific">Salarias fasciatus</name>
    <name type="common">Jewelled blenny</name>
    <name type="synonym">Blennius fasciatus</name>
    <dbReference type="NCBI Taxonomy" id="181472"/>
    <lineage>
        <taxon>Eukaryota</taxon>
        <taxon>Metazoa</taxon>
        <taxon>Chordata</taxon>
        <taxon>Craniata</taxon>
        <taxon>Vertebrata</taxon>
        <taxon>Euteleostomi</taxon>
        <taxon>Actinopterygii</taxon>
        <taxon>Neopterygii</taxon>
        <taxon>Teleostei</taxon>
        <taxon>Neoteleostei</taxon>
        <taxon>Acanthomorphata</taxon>
        <taxon>Ovalentaria</taxon>
        <taxon>Blenniimorphae</taxon>
        <taxon>Blenniiformes</taxon>
        <taxon>Blennioidei</taxon>
        <taxon>Blenniidae</taxon>
        <taxon>Salariinae</taxon>
        <taxon>Salarias</taxon>
    </lineage>
</organism>
<evidence type="ECO:0000256" key="3">
    <source>
        <dbReference type="ARBA" id="ARBA00023157"/>
    </source>
</evidence>
<accession>A0A672H8L1</accession>
<dbReference type="AlphaFoldDB" id="A0A672H8L1"/>
<protein>
    <submittedName>
        <fullName evidence="8">Uncharacterized protein</fullName>
    </submittedName>
</protein>
<name>A0A672H8L1_SALFA</name>
<feature type="disulfide bond" evidence="5">
    <location>
        <begin position="27"/>
        <end position="37"/>
    </location>
</feature>
<dbReference type="GO" id="GO:0005509">
    <property type="term" value="F:calcium ion binding"/>
    <property type="evidence" value="ECO:0007669"/>
    <property type="project" value="InterPro"/>
</dbReference>
<dbReference type="PROSITE" id="PS01187">
    <property type="entry name" value="EGF_CA"/>
    <property type="match status" value="1"/>
</dbReference>
<reference evidence="8" key="1">
    <citation type="submission" date="2019-06" db="EMBL/GenBank/DDBJ databases">
        <authorList>
            <consortium name="Wellcome Sanger Institute Data Sharing"/>
        </authorList>
    </citation>
    <scope>NUCLEOTIDE SEQUENCE [LARGE SCALE GENOMIC DNA]</scope>
</reference>
<dbReference type="PROSITE" id="PS50026">
    <property type="entry name" value="EGF_3"/>
    <property type="match status" value="1"/>
</dbReference>
<evidence type="ECO:0000256" key="4">
    <source>
        <dbReference type="ARBA" id="ARBA00023180"/>
    </source>
</evidence>
<evidence type="ECO:0000313" key="8">
    <source>
        <dbReference type="Ensembl" id="ENSSFAP00005025354.1"/>
    </source>
</evidence>
<feature type="domain" description="EGF-like" evidence="6">
    <location>
        <begin position="23"/>
        <end position="58"/>
    </location>
</feature>
<dbReference type="SUPFAM" id="SSF57581">
    <property type="entry name" value="TB module/8-cys domain"/>
    <property type="match status" value="1"/>
</dbReference>
<proteinExistence type="predicted"/>
<dbReference type="InterPro" id="IPR017878">
    <property type="entry name" value="TB_dom"/>
</dbReference>
<dbReference type="SMART" id="SM00179">
    <property type="entry name" value="EGF_CA"/>
    <property type="match status" value="1"/>
</dbReference>
<dbReference type="CDD" id="cd00054">
    <property type="entry name" value="EGF_CA"/>
    <property type="match status" value="1"/>
</dbReference>
<dbReference type="InterPro" id="IPR036773">
    <property type="entry name" value="TB_dom_sf"/>
</dbReference>
<dbReference type="Proteomes" id="UP000472267">
    <property type="component" value="Chromosome 14"/>
</dbReference>
<dbReference type="Gene3D" id="3.90.290.10">
    <property type="entry name" value="TGF-beta binding (TB) domain"/>
    <property type="match status" value="1"/>
</dbReference>
<dbReference type="PROSITE" id="PS51364">
    <property type="entry name" value="TB"/>
    <property type="match status" value="1"/>
</dbReference>
<dbReference type="InterPro" id="IPR001881">
    <property type="entry name" value="EGF-like_Ca-bd_dom"/>
</dbReference>
<keyword evidence="5" id="KW-0245">EGF-like domain</keyword>
<keyword evidence="9" id="KW-1185">Reference proteome</keyword>
<keyword evidence="3 5" id="KW-1015">Disulfide bond</keyword>
<dbReference type="InterPro" id="IPR018097">
    <property type="entry name" value="EGF_Ca-bd_CS"/>
</dbReference>
<reference evidence="8" key="2">
    <citation type="submission" date="2025-08" db="UniProtKB">
        <authorList>
            <consortium name="Ensembl"/>
        </authorList>
    </citation>
    <scope>IDENTIFICATION</scope>
</reference>
<dbReference type="Pfam" id="PF00683">
    <property type="entry name" value="TB"/>
    <property type="match status" value="1"/>
</dbReference>
<dbReference type="InterPro" id="IPR000742">
    <property type="entry name" value="EGF"/>
</dbReference>
<evidence type="ECO:0000259" key="6">
    <source>
        <dbReference type="PROSITE" id="PS50026"/>
    </source>
</evidence>
<keyword evidence="4" id="KW-0325">Glycoprotein</keyword>
<dbReference type="Ensembl" id="ENSSFAT00005026367.1">
    <property type="protein sequence ID" value="ENSSFAP00005025354.1"/>
    <property type="gene ID" value="ENSSFAG00005013045.1"/>
</dbReference>
<dbReference type="Gene3D" id="2.10.25.10">
    <property type="entry name" value="Laminin"/>
    <property type="match status" value="1"/>
</dbReference>
<keyword evidence="1" id="KW-0732">Signal</keyword>
<feature type="domain" description="TB" evidence="7">
    <location>
        <begin position="117"/>
        <end position="182"/>
    </location>
</feature>
<sequence>MLFQICYCSSGYVYNSTLLECVDHDECEEESCVGGVCVNTVGSYYCSCPPPLVLDDTQRNCVNSSHLTVGKTPRSRLAWQPPPPVCECVCEWVNVIIQCKALWSLLMQMKKRYENLSVCWQQVSADLLCQSPLLGAQVTFTDCCCLYGDGWGMGCALCPPSDSGKHQPESACLCAEDYASLCSSVPLPVSPDLYPDPAGPEAGVRGGAGGGGGELKPGLVAVLRCSPGVRRRTDVGFIRVLLFRTLSAVRSGLLPSCSGSRQRLQPVGL</sequence>
<dbReference type="InterPro" id="IPR000152">
    <property type="entry name" value="EGF-type_Asp/Asn_hydroxyl_site"/>
</dbReference>
<evidence type="ECO:0000256" key="1">
    <source>
        <dbReference type="ARBA" id="ARBA00022729"/>
    </source>
</evidence>
<reference evidence="8" key="3">
    <citation type="submission" date="2025-09" db="UniProtKB">
        <authorList>
            <consortium name="Ensembl"/>
        </authorList>
    </citation>
    <scope>IDENTIFICATION</scope>
</reference>
<evidence type="ECO:0000256" key="5">
    <source>
        <dbReference type="PROSITE-ProRule" id="PRU00076"/>
    </source>
</evidence>